<feature type="transmembrane region" description="Helical" evidence="12">
    <location>
        <begin position="225"/>
        <end position="244"/>
    </location>
</feature>
<reference evidence="14" key="1">
    <citation type="submission" date="2021-11" db="EMBL/GenBank/DDBJ databases">
        <title>Cultivation dependent microbiological survey of springs from the worlds oldest radium mine currently devoted to the extraction of radon-saturated water.</title>
        <authorList>
            <person name="Kapinusova G."/>
            <person name="Smrhova T."/>
            <person name="Strejcek M."/>
            <person name="Suman J."/>
            <person name="Jani K."/>
            <person name="Pajer P."/>
            <person name="Uhlik O."/>
        </authorList>
    </citation>
    <scope>NUCLEOTIDE SEQUENCE [LARGE SCALE GENOMIC DNA]</scope>
    <source>
        <strain evidence="14">J379</strain>
    </source>
</reference>
<dbReference type="RefSeq" id="WP_353865197.1">
    <property type="nucleotide sequence ID" value="NZ_CP088295.1"/>
</dbReference>
<evidence type="ECO:0000256" key="3">
    <source>
        <dbReference type="ARBA" id="ARBA00022448"/>
    </source>
</evidence>
<evidence type="ECO:0000256" key="2">
    <source>
        <dbReference type="ARBA" id="ARBA00009819"/>
    </source>
</evidence>
<proteinExistence type="inferred from homology"/>
<feature type="transmembrane region" description="Helical" evidence="12">
    <location>
        <begin position="100"/>
        <end position="124"/>
    </location>
</feature>
<keyword evidence="5 12" id="KW-0349">Heme</keyword>
<dbReference type="PANTHER" id="PTHR30365:SF15">
    <property type="entry name" value="CYTOCHROME BD UBIQUINOL OXIDASE SUBUNIT 1"/>
    <property type="match status" value="1"/>
</dbReference>
<keyword evidence="10 12" id="KW-0408">Iron</keyword>
<keyword evidence="7 12" id="KW-0479">Metal-binding</keyword>
<evidence type="ECO:0000256" key="5">
    <source>
        <dbReference type="ARBA" id="ARBA00022617"/>
    </source>
</evidence>
<dbReference type="InterPro" id="IPR002585">
    <property type="entry name" value="Cyt-d_ubiquinol_oxidase_su_1"/>
</dbReference>
<dbReference type="EMBL" id="CP088295">
    <property type="protein sequence ID" value="UUY04719.1"/>
    <property type="molecule type" value="Genomic_DNA"/>
</dbReference>
<sequence length="471" mass="52256">MTLDILPLADAALDISRWQFALTTIYHFLFVPLTIGLAYTLAIMQTFWLRSGDEQWLRLTRFFGKLFLINFAIGVATGLVQEFQFGMNWSEYSRFVGDVFGAPLAMEGLMAFFLESTFIGLWVFGWNRLKPGFHLATIWLVAIGTTLSAYFILAANAWMQDPVGYELVNGKAQMTNIFAVLFNETALLAFFHTMAAAAVTAGFFVLGVSAFHMRRGQDVQAFGRSARLAAAIVVPATVLVMLIGDDFMRNMVNRQPMKVAAAEALYDTETKAGLSLFAVAPLEANPGETTVNVKIPYLLSVLATNSFDGEVIGINQLQAQYEQKYGPGDYVPPVGVVYWGFRGMVYIGGLLMVIALWAGYLAWKGKITTNRTFQKVAIWSIPLPFLANTAGWIYTEVGRQPWVVQGLQRTADGVTTAVPVWQMGAALGTFIAIYGILIIVEFWLLKRYAQRLPDPVRDEAERSEPVPAMSY</sequence>
<keyword evidence="4 12" id="KW-1003">Cell membrane</keyword>
<keyword evidence="6 12" id="KW-0812">Transmembrane</keyword>
<evidence type="ECO:0000256" key="6">
    <source>
        <dbReference type="ARBA" id="ARBA00022692"/>
    </source>
</evidence>
<evidence type="ECO:0000256" key="4">
    <source>
        <dbReference type="ARBA" id="ARBA00022475"/>
    </source>
</evidence>
<protein>
    <submittedName>
        <fullName evidence="13">Cytochrome ubiquinol oxidase subunit I</fullName>
    </submittedName>
</protein>
<evidence type="ECO:0000256" key="1">
    <source>
        <dbReference type="ARBA" id="ARBA00004651"/>
    </source>
</evidence>
<evidence type="ECO:0000256" key="9">
    <source>
        <dbReference type="ARBA" id="ARBA00022989"/>
    </source>
</evidence>
<feature type="transmembrane region" description="Helical" evidence="12">
    <location>
        <begin position="20"/>
        <end position="41"/>
    </location>
</feature>
<keyword evidence="8 12" id="KW-0249">Electron transport</keyword>
<evidence type="ECO:0000313" key="13">
    <source>
        <dbReference type="EMBL" id="UUY04719.1"/>
    </source>
</evidence>
<name>A0ABY5PJ59_9ACTN</name>
<dbReference type="Pfam" id="PF01654">
    <property type="entry name" value="Cyt_bd_oxida_I"/>
    <property type="match status" value="1"/>
</dbReference>
<comment type="similarity">
    <text evidence="2 12">Belongs to the cytochrome ubiquinol oxidase subunit 1 family.</text>
</comment>
<evidence type="ECO:0000256" key="11">
    <source>
        <dbReference type="ARBA" id="ARBA00023136"/>
    </source>
</evidence>
<feature type="transmembrane region" description="Helical" evidence="12">
    <location>
        <begin position="375"/>
        <end position="394"/>
    </location>
</feature>
<gene>
    <name evidence="13" type="ORF">LRS13_04090</name>
</gene>
<keyword evidence="3 12" id="KW-0813">Transport</keyword>
<comment type="subcellular location">
    <subcellularLocation>
        <location evidence="1">Cell membrane</location>
        <topology evidence="1">Multi-pass membrane protein</topology>
    </subcellularLocation>
</comment>
<feature type="transmembrane region" description="Helical" evidence="12">
    <location>
        <begin position="343"/>
        <end position="363"/>
    </location>
</feature>
<keyword evidence="11 12" id="KW-0472">Membrane</keyword>
<organism evidence="13 14">
    <name type="scientific">Svornostia abyssi</name>
    <dbReference type="NCBI Taxonomy" id="2898438"/>
    <lineage>
        <taxon>Bacteria</taxon>
        <taxon>Bacillati</taxon>
        <taxon>Actinomycetota</taxon>
        <taxon>Thermoleophilia</taxon>
        <taxon>Solirubrobacterales</taxon>
        <taxon>Baekduiaceae</taxon>
        <taxon>Svornostia</taxon>
    </lineage>
</organism>
<evidence type="ECO:0000256" key="7">
    <source>
        <dbReference type="ARBA" id="ARBA00022723"/>
    </source>
</evidence>
<evidence type="ECO:0000313" key="14">
    <source>
        <dbReference type="Proteomes" id="UP001058860"/>
    </source>
</evidence>
<accession>A0ABY5PJ59</accession>
<evidence type="ECO:0000256" key="10">
    <source>
        <dbReference type="ARBA" id="ARBA00023004"/>
    </source>
</evidence>
<feature type="transmembrane region" description="Helical" evidence="12">
    <location>
        <begin position="136"/>
        <end position="159"/>
    </location>
</feature>
<evidence type="ECO:0000256" key="12">
    <source>
        <dbReference type="PIRNR" id="PIRNR006446"/>
    </source>
</evidence>
<dbReference type="Proteomes" id="UP001058860">
    <property type="component" value="Chromosome"/>
</dbReference>
<keyword evidence="14" id="KW-1185">Reference proteome</keyword>
<dbReference type="PANTHER" id="PTHR30365">
    <property type="entry name" value="CYTOCHROME D UBIQUINOL OXIDASE"/>
    <property type="match status" value="1"/>
</dbReference>
<feature type="transmembrane region" description="Helical" evidence="12">
    <location>
        <begin position="189"/>
        <end position="213"/>
    </location>
</feature>
<feature type="transmembrane region" description="Helical" evidence="12">
    <location>
        <begin position="62"/>
        <end position="80"/>
    </location>
</feature>
<keyword evidence="9 12" id="KW-1133">Transmembrane helix</keyword>
<feature type="transmembrane region" description="Helical" evidence="12">
    <location>
        <begin position="425"/>
        <end position="445"/>
    </location>
</feature>
<dbReference type="PIRSF" id="PIRSF006446">
    <property type="entry name" value="Cyt_quinol_oxidase_1"/>
    <property type="match status" value="1"/>
</dbReference>
<evidence type="ECO:0000256" key="8">
    <source>
        <dbReference type="ARBA" id="ARBA00022982"/>
    </source>
</evidence>